<dbReference type="InterPro" id="IPR011059">
    <property type="entry name" value="Metal-dep_hydrolase_composite"/>
</dbReference>
<dbReference type="PANTHER" id="PTHR22642">
    <property type="entry name" value="IMIDAZOLONEPROPIONASE"/>
    <property type="match status" value="1"/>
</dbReference>
<dbReference type="InterPro" id="IPR033932">
    <property type="entry name" value="YtcJ-like"/>
</dbReference>
<keyword evidence="3" id="KW-1185">Reference proteome</keyword>
<dbReference type="GO" id="GO:0016810">
    <property type="term" value="F:hydrolase activity, acting on carbon-nitrogen (but not peptide) bonds"/>
    <property type="evidence" value="ECO:0007669"/>
    <property type="project" value="InterPro"/>
</dbReference>
<comment type="caution">
    <text evidence="2">The sequence shown here is derived from an EMBL/GenBank/DDBJ whole genome shotgun (WGS) entry which is preliminary data.</text>
</comment>
<evidence type="ECO:0000259" key="1">
    <source>
        <dbReference type="Pfam" id="PF07969"/>
    </source>
</evidence>
<dbReference type="Gene3D" id="2.30.40.10">
    <property type="entry name" value="Urease, subunit C, domain 1"/>
    <property type="match status" value="1"/>
</dbReference>
<dbReference type="CDD" id="cd01300">
    <property type="entry name" value="YtcJ_like"/>
    <property type="match status" value="1"/>
</dbReference>
<protein>
    <submittedName>
        <fullName evidence="2">Amidohydrolase</fullName>
    </submittedName>
</protein>
<evidence type="ECO:0000313" key="3">
    <source>
        <dbReference type="Proteomes" id="UP000486602"/>
    </source>
</evidence>
<dbReference type="PANTHER" id="PTHR22642:SF2">
    <property type="entry name" value="PROTEIN LONG AFTER FAR-RED 3"/>
    <property type="match status" value="1"/>
</dbReference>
<dbReference type="SUPFAM" id="SSF51556">
    <property type="entry name" value="Metallo-dependent hydrolases"/>
    <property type="match status" value="1"/>
</dbReference>
<dbReference type="AlphaFoldDB" id="A0A7K3WM85"/>
<dbReference type="PROSITE" id="PS51257">
    <property type="entry name" value="PROKAR_LIPOPROTEIN"/>
    <property type="match status" value="1"/>
</dbReference>
<dbReference type="InterPro" id="IPR013108">
    <property type="entry name" value="Amidohydro_3"/>
</dbReference>
<name>A0A7K3WM85_9FLAO</name>
<dbReference type="Proteomes" id="UP000486602">
    <property type="component" value="Unassembled WGS sequence"/>
</dbReference>
<dbReference type="Gene3D" id="3.20.20.140">
    <property type="entry name" value="Metal-dependent hydrolases"/>
    <property type="match status" value="1"/>
</dbReference>
<dbReference type="EMBL" id="JAAGVY010000005">
    <property type="protein sequence ID" value="NEN22763.1"/>
    <property type="molecule type" value="Genomic_DNA"/>
</dbReference>
<dbReference type="RefSeq" id="WP_163283489.1">
    <property type="nucleotide sequence ID" value="NZ_JAAGVY010000005.1"/>
</dbReference>
<organism evidence="2 3">
    <name type="scientific">Cryomorpha ignava</name>
    <dbReference type="NCBI Taxonomy" id="101383"/>
    <lineage>
        <taxon>Bacteria</taxon>
        <taxon>Pseudomonadati</taxon>
        <taxon>Bacteroidota</taxon>
        <taxon>Flavobacteriia</taxon>
        <taxon>Flavobacteriales</taxon>
        <taxon>Cryomorphaceae</taxon>
        <taxon>Cryomorpha</taxon>
    </lineage>
</organism>
<dbReference type="Gene3D" id="3.10.310.70">
    <property type="match status" value="1"/>
</dbReference>
<feature type="domain" description="Amidohydrolase 3" evidence="1">
    <location>
        <begin position="76"/>
        <end position="546"/>
    </location>
</feature>
<proteinExistence type="predicted"/>
<dbReference type="InterPro" id="IPR032466">
    <property type="entry name" value="Metal_Hydrolase"/>
</dbReference>
<accession>A0A7K3WM85</accession>
<dbReference type="Pfam" id="PF07969">
    <property type="entry name" value="Amidohydro_3"/>
    <property type="match status" value="1"/>
</dbReference>
<gene>
    <name evidence="2" type="ORF">G3O08_04520</name>
</gene>
<evidence type="ECO:0000313" key="2">
    <source>
        <dbReference type="EMBL" id="NEN22763.1"/>
    </source>
</evidence>
<sequence length="549" mass="60589">MKTIRLITTSFIILITGVLATSCYKTKKADLVVHNAVIYSVDENFTTYQAMAIADGKIIELGAEREIMNRYKADKFIDAGSRSVYPGFYDAHSHFLGAATNKGELNLFGVKSESEMIEKVIAFAEKNNREWIVGRGWDQNIWAAKAFPEKAKLDSLFPDRPVYLMRIDGHSALVNQRGLDLAGITAETKIADGIIEKDAQGKLTGIVIDGASTLAERQISPLKNTRVAELLAETEMECFKAGLTTVTAAGISIKELLFLDSLQKQGNLKIGIYAMLEPEEKVIAFMQNGPFITDQLTARSFKLFADGSLGSRGALLKKPYSDQPENYGVFLLSDSILDLYAKACYANGFQMNTHCIGDSVNALILSKYAEILGGITDLRWRIEHAQVVSEEDRHFFADYAIIPSMQPVAAMSDMAWAEERLGSDRMSDAYALKSLKNQLGFLALGTDFPVDNMSPINNFYAAVFRENANGEPKDGYRMDEALTREEALRGITIWAALAGFEEEKKGSLEPGKNADFVILDADLLKAPKKDILKARVLETYVGGISVIEK</sequence>
<reference evidence="2 3" key="1">
    <citation type="submission" date="2020-02" db="EMBL/GenBank/DDBJ databases">
        <title>Out from the shadows clarifying the taxonomy of the family Cryomorphaceae and related taxa by utilizing the GTDB taxonomic framework.</title>
        <authorList>
            <person name="Bowman J.P."/>
        </authorList>
    </citation>
    <scope>NUCLEOTIDE SEQUENCE [LARGE SCALE GENOMIC DNA]</scope>
    <source>
        <strain evidence="2 3">QSSC 1-22</strain>
    </source>
</reference>
<dbReference type="SUPFAM" id="SSF51338">
    <property type="entry name" value="Composite domain of metallo-dependent hydrolases"/>
    <property type="match status" value="1"/>
</dbReference>
<keyword evidence="2" id="KW-0378">Hydrolase</keyword>